<keyword evidence="1" id="KW-0472">Membrane</keyword>
<evidence type="ECO:0000313" key="2">
    <source>
        <dbReference type="EMBL" id="TKW06201.1"/>
    </source>
</evidence>
<feature type="transmembrane region" description="Helical" evidence="1">
    <location>
        <begin position="12"/>
        <end position="38"/>
    </location>
</feature>
<keyword evidence="1" id="KW-0812">Transmembrane</keyword>
<reference evidence="2" key="1">
    <citation type="submission" date="2019-03" db="EMBL/GenBank/DDBJ databases">
        <title>WGS assembly of Setaria viridis.</title>
        <authorList>
            <person name="Huang P."/>
            <person name="Jenkins J."/>
            <person name="Grimwood J."/>
            <person name="Barry K."/>
            <person name="Healey A."/>
            <person name="Mamidi S."/>
            <person name="Sreedasyam A."/>
            <person name="Shu S."/>
            <person name="Feldman M."/>
            <person name="Wu J."/>
            <person name="Yu Y."/>
            <person name="Chen C."/>
            <person name="Johnson J."/>
            <person name="Rokhsar D."/>
            <person name="Baxter I."/>
            <person name="Schmutz J."/>
            <person name="Brutnell T."/>
            <person name="Kellogg E."/>
        </authorList>
    </citation>
    <scope>NUCLEOTIDE SEQUENCE [LARGE SCALE GENOMIC DNA]</scope>
</reference>
<keyword evidence="1" id="KW-1133">Transmembrane helix</keyword>
<organism evidence="2 3">
    <name type="scientific">Setaria viridis</name>
    <name type="common">Green bristlegrass</name>
    <name type="synonym">Setaria italica subsp. viridis</name>
    <dbReference type="NCBI Taxonomy" id="4556"/>
    <lineage>
        <taxon>Eukaryota</taxon>
        <taxon>Viridiplantae</taxon>
        <taxon>Streptophyta</taxon>
        <taxon>Embryophyta</taxon>
        <taxon>Tracheophyta</taxon>
        <taxon>Spermatophyta</taxon>
        <taxon>Magnoliopsida</taxon>
        <taxon>Liliopsida</taxon>
        <taxon>Poales</taxon>
        <taxon>Poaceae</taxon>
        <taxon>PACMAD clade</taxon>
        <taxon>Panicoideae</taxon>
        <taxon>Panicodae</taxon>
        <taxon>Paniceae</taxon>
        <taxon>Cenchrinae</taxon>
        <taxon>Setaria</taxon>
    </lineage>
</organism>
<accession>A0A4U6TTZ8</accession>
<dbReference type="Gramene" id="TKW06201">
    <property type="protein sequence ID" value="TKW06201"/>
    <property type="gene ID" value="SEVIR_7G227150v2"/>
</dbReference>
<proteinExistence type="predicted"/>
<dbReference type="EMBL" id="CM016558">
    <property type="protein sequence ID" value="TKW06201.1"/>
    <property type="molecule type" value="Genomic_DNA"/>
</dbReference>
<evidence type="ECO:0000256" key="1">
    <source>
        <dbReference type="SAM" id="Phobius"/>
    </source>
</evidence>
<dbReference type="AlphaFoldDB" id="A0A4U6TTZ8"/>
<keyword evidence="3" id="KW-1185">Reference proteome</keyword>
<gene>
    <name evidence="2" type="ORF">SEVIR_7G227150v2</name>
</gene>
<sequence length="76" mass="8929">MAPERFRRCERSIFEPLICSVICSCPSDLQFILVFFLFVDMWGLTADGIPSSFRFAAVATPRRRRRRCLCRRLSPR</sequence>
<dbReference type="Proteomes" id="UP000298652">
    <property type="component" value="Chromosome 7"/>
</dbReference>
<name>A0A4U6TTZ8_SETVI</name>
<evidence type="ECO:0000313" key="3">
    <source>
        <dbReference type="Proteomes" id="UP000298652"/>
    </source>
</evidence>
<protein>
    <submittedName>
        <fullName evidence="2">Uncharacterized protein</fullName>
    </submittedName>
</protein>